<evidence type="ECO:0000313" key="3">
    <source>
        <dbReference type="Proteomes" id="UP001180020"/>
    </source>
</evidence>
<dbReference type="EMBL" id="JAUJYO010000021">
    <property type="protein sequence ID" value="KAK1283878.1"/>
    <property type="molecule type" value="Genomic_DNA"/>
</dbReference>
<protein>
    <submittedName>
        <fullName evidence="2">Uncharacterized protein</fullName>
    </submittedName>
</protein>
<organism evidence="2 3">
    <name type="scientific">Acorus calamus</name>
    <name type="common">Sweet flag</name>
    <dbReference type="NCBI Taxonomy" id="4465"/>
    <lineage>
        <taxon>Eukaryota</taxon>
        <taxon>Viridiplantae</taxon>
        <taxon>Streptophyta</taxon>
        <taxon>Embryophyta</taxon>
        <taxon>Tracheophyta</taxon>
        <taxon>Spermatophyta</taxon>
        <taxon>Magnoliopsida</taxon>
        <taxon>Liliopsida</taxon>
        <taxon>Acoraceae</taxon>
        <taxon>Acorus</taxon>
    </lineage>
</organism>
<reference evidence="2" key="2">
    <citation type="submission" date="2023-06" db="EMBL/GenBank/DDBJ databases">
        <authorList>
            <person name="Ma L."/>
            <person name="Liu K.-W."/>
            <person name="Li Z."/>
            <person name="Hsiao Y.-Y."/>
            <person name="Qi Y."/>
            <person name="Fu T."/>
            <person name="Tang G."/>
            <person name="Zhang D."/>
            <person name="Sun W.-H."/>
            <person name="Liu D.-K."/>
            <person name="Li Y."/>
            <person name="Chen G.-Z."/>
            <person name="Liu X.-D."/>
            <person name="Liao X.-Y."/>
            <person name="Jiang Y.-T."/>
            <person name="Yu X."/>
            <person name="Hao Y."/>
            <person name="Huang J."/>
            <person name="Zhao X.-W."/>
            <person name="Ke S."/>
            <person name="Chen Y.-Y."/>
            <person name="Wu W.-L."/>
            <person name="Hsu J.-L."/>
            <person name="Lin Y.-F."/>
            <person name="Huang M.-D."/>
            <person name="Li C.-Y."/>
            <person name="Huang L."/>
            <person name="Wang Z.-W."/>
            <person name="Zhao X."/>
            <person name="Zhong W.-Y."/>
            <person name="Peng D.-H."/>
            <person name="Ahmad S."/>
            <person name="Lan S."/>
            <person name="Zhang J.-S."/>
            <person name="Tsai W.-C."/>
            <person name="Van De Peer Y."/>
            <person name="Liu Z.-J."/>
        </authorList>
    </citation>
    <scope>NUCLEOTIDE SEQUENCE</scope>
    <source>
        <strain evidence="2">CP</strain>
        <tissue evidence="2">Leaves</tissue>
    </source>
</reference>
<evidence type="ECO:0000256" key="1">
    <source>
        <dbReference type="SAM" id="MobiDB-lite"/>
    </source>
</evidence>
<reference evidence="2" key="1">
    <citation type="journal article" date="2023" name="Nat. Commun.">
        <title>Diploid and tetraploid genomes of Acorus and the evolution of monocots.</title>
        <authorList>
            <person name="Ma L."/>
            <person name="Liu K.W."/>
            <person name="Li Z."/>
            <person name="Hsiao Y.Y."/>
            <person name="Qi Y."/>
            <person name="Fu T."/>
            <person name="Tang G.D."/>
            <person name="Zhang D."/>
            <person name="Sun W.H."/>
            <person name="Liu D.K."/>
            <person name="Li Y."/>
            <person name="Chen G.Z."/>
            <person name="Liu X.D."/>
            <person name="Liao X.Y."/>
            <person name="Jiang Y.T."/>
            <person name="Yu X."/>
            <person name="Hao Y."/>
            <person name="Huang J."/>
            <person name="Zhao X.W."/>
            <person name="Ke S."/>
            <person name="Chen Y.Y."/>
            <person name="Wu W.L."/>
            <person name="Hsu J.L."/>
            <person name="Lin Y.F."/>
            <person name="Huang M.D."/>
            <person name="Li C.Y."/>
            <person name="Huang L."/>
            <person name="Wang Z.W."/>
            <person name="Zhao X."/>
            <person name="Zhong W.Y."/>
            <person name="Peng D.H."/>
            <person name="Ahmad S."/>
            <person name="Lan S."/>
            <person name="Zhang J.S."/>
            <person name="Tsai W.C."/>
            <person name="Van de Peer Y."/>
            <person name="Liu Z.J."/>
        </authorList>
    </citation>
    <scope>NUCLEOTIDE SEQUENCE</scope>
    <source>
        <strain evidence="2">CP</strain>
    </source>
</reference>
<sequence>MDPKKRVRPTVSNRKSRSKDAPSSSQNIVEDPQEEEVVVDAVEEDSDIDVASLKGPFQGGPINNDLLVDYQHHVAYHIWNGKERSVLRGCQPVTQLYC</sequence>
<keyword evidence="3" id="KW-1185">Reference proteome</keyword>
<evidence type="ECO:0000313" key="2">
    <source>
        <dbReference type="EMBL" id="KAK1283878.1"/>
    </source>
</evidence>
<comment type="caution">
    <text evidence="2">The sequence shown here is derived from an EMBL/GenBank/DDBJ whole genome shotgun (WGS) entry which is preliminary data.</text>
</comment>
<feature type="region of interest" description="Disordered" evidence="1">
    <location>
        <begin position="1"/>
        <end position="35"/>
    </location>
</feature>
<name>A0AAV9C6J7_ACOCL</name>
<accession>A0AAV9C6J7</accession>
<proteinExistence type="predicted"/>
<gene>
    <name evidence="2" type="ORF">QJS10_CPB21g01123</name>
</gene>
<dbReference type="AlphaFoldDB" id="A0AAV9C6J7"/>
<dbReference type="Proteomes" id="UP001180020">
    <property type="component" value="Unassembled WGS sequence"/>
</dbReference>